<feature type="transmembrane region" description="Helical" evidence="1">
    <location>
        <begin position="58"/>
        <end position="76"/>
    </location>
</feature>
<dbReference type="Proteomes" id="UP000018234">
    <property type="component" value="Unassembled WGS sequence"/>
</dbReference>
<protein>
    <recommendedName>
        <fullName evidence="4">YhhN-like protein</fullName>
    </recommendedName>
</protein>
<comment type="caution">
    <text evidence="2">The sequence shown here is derived from an EMBL/GenBank/DDBJ whole genome shotgun (WGS) entry which is preliminary data.</text>
</comment>
<feature type="transmembrane region" description="Helical" evidence="1">
    <location>
        <begin position="138"/>
        <end position="161"/>
    </location>
</feature>
<gene>
    <name evidence="2" type="ORF">FSS13T_13410</name>
</gene>
<evidence type="ECO:0000313" key="2">
    <source>
        <dbReference type="EMBL" id="ESU25876.1"/>
    </source>
</evidence>
<proteinExistence type="predicted"/>
<sequence>MMKHKDIPKLLIILYFINLFLYSFFSFINKEEITEIFWFVRIPILFILYFISSKKRKIVYLSGLLLYQLASVFYYVGTADAFLYATVSSMLFKFCLVLLILDLVSKSNYKAICVAFIPFFVIYLYIIEFVVNSLGDSYYIWIVNALFTSFIGGVAIINYVNDPKERNYWLLISSILFIVQIGAFFINKFYIKNEGIYQMVILAYGISHYTFYKFMILKEQEKE</sequence>
<feature type="transmembrane region" description="Helical" evidence="1">
    <location>
        <begin position="7"/>
        <end position="27"/>
    </location>
</feature>
<keyword evidence="3" id="KW-1185">Reference proteome</keyword>
<feature type="transmembrane region" description="Helical" evidence="1">
    <location>
        <begin position="108"/>
        <end position="126"/>
    </location>
</feature>
<name>A0ABN0QGS6_9FLAO</name>
<keyword evidence="1" id="KW-0472">Membrane</keyword>
<organism evidence="2 3">
    <name type="scientific">Flavobacterium saliperosum S13</name>
    <dbReference type="NCBI Taxonomy" id="1341155"/>
    <lineage>
        <taxon>Bacteria</taxon>
        <taxon>Pseudomonadati</taxon>
        <taxon>Bacteroidota</taxon>
        <taxon>Flavobacteriia</taxon>
        <taxon>Flavobacteriales</taxon>
        <taxon>Flavobacteriaceae</taxon>
        <taxon>Flavobacterium</taxon>
    </lineage>
</organism>
<feature type="transmembrane region" description="Helical" evidence="1">
    <location>
        <begin position="33"/>
        <end position="51"/>
    </location>
</feature>
<keyword evidence="1" id="KW-0812">Transmembrane</keyword>
<keyword evidence="1" id="KW-1133">Transmembrane helix</keyword>
<evidence type="ECO:0008006" key="4">
    <source>
        <dbReference type="Google" id="ProtNLM"/>
    </source>
</evidence>
<reference evidence="2 3" key="1">
    <citation type="submission" date="2013-08" db="EMBL/GenBank/DDBJ databases">
        <title>Flavobacterium saliperosum type strain genome sequencing.</title>
        <authorList>
            <person name="Lee K."/>
            <person name="Yi H."/>
            <person name="Park S."/>
            <person name="Chun J."/>
        </authorList>
    </citation>
    <scope>NUCLEOTIDE SEQUENCE [LARGE SCALE GENOMIC DNA]</scope>
    <source>
        <strain evidence="2 3">S13</strain>
    </source>
</reference>
<feature type="transmembrane region" description="Helical" evidence="1">
    <location>
        <begin position="82"/>
        <end position="101"/>
    </location>
</feature>
<evidence type="ECO:0000313" key="3">
    <source>
        <dbReference type="Proteomes" id="UP000018234"/>
    </source>
</evidence>
<evidence type="ECO:0000256" key="1">
    <source>
        <dbReference type="SAM" id="Phobius"/>
    </source>
</evidence>
<feature type="transmembrane region" description="Helical" evidence="1">
    <location>
        <begin position="168"/>
        <end position="190"/>
    </location>
</feature>
<feature type="transmembrane region" description="Helical" evidence="1">
    <location>
        <begin position="196"/>
        <end position="215"/>
    </location>
</feature>
<dbReference type="EMBL" id="AVFO01000025">
    <property type="protein sequence ID" value="ESU25876.1"/>
    <property type="molecule type" value="Genomic_DNA"/>
</dbReference>
<accession>A0ABN0QGS6</accession>